<evidence type="ECO:0000256" key="1">
    <source>
        <dbReference type="ARBA" id="ARBA00009179"/>
    </source>
</evidence>
<dbReference type="SMART" id="SM00245">
    <property type="entry name" value="TSPc"/>
    <property type="match status" value="1"/>
</dbReference>
<dbReference type="Pfam" id="PF17804">
    <property type="entry name" value="TSP_NTD"/>
    <property type="match status" value="1"/>
</dbReference>
<dbReference type="EC" id="3.4.21.102" evidence="7"/>
<evidence type="ECO:0000313" key="8">
    <source>
        <dbReference type="Proteomes" id="UP001497533"/>
    </source>
</evidence>
<dbReference type="SUPFAM" id="SSF52096">
    <property type="entry name" value="ClpP/crotonase"/>
    <property type="match status" value="1"/>
</dbReference>
<dbReference type="InterPro" id="IPR001478">
    <property type="entry name" value="PDZ"/>
</dbReference>
<accession>A0ABM9NNY3</accession>
<dbReference type="InterPro" id="IPR005151">
    <property type="entry name" value="Tail-specific_protease"/>
</dbReference>
<dbReference type="NCBIfam" id="TIGR00225">
    <property type="entry name" value="prc"/>
    <property type="match status" value="1"/>
</dbReference>
<name>A0ABM9NNY3_9GAMM</name>
<dbReference type="Gene3D" id="2.30.42.10">
    <property type="match status" value="1"/>
</dbReference>
<dbReference type="Pfam" id="PF11818">
    <property type="entry name" value="DUF3340"/>
    <property type="match status" value="1"/>
</dbReference>
<dbReference type="Pfam" id="PF03572">
    <property type="entry name" value="Peptidase_S41"/>
    <property type="match status" value="1"/>
</dbReference>
<evidence type="ECO:0000256" key="2">
    <source>
        <dbReference type="ARBA" id="ARBA00022670"/>
    </source>
</evidence>
<evidence type="ECO:0000259" key="6">
    <source>
        <dbReference type="PROSITE" id="PS50106"/>
    </source>
</evidence>
<dbReference type="PANTHER" id="PTHR32060">
    <property type="entry name" value="TAIL-SPECIFIC PROTEASE"/>
    <property type="match status" value="1"/>
</dbReference>
<dbReference type="InterPro" id="IPR040573">
    <property type="entry name" value="TSP_N"/>
</dbReference>
<dbReference type="SMART" id="SM00228">
    <property type="entry name" value="PDZ"/>
    <property type="match status" value="1"/>
</dbReference>
<evidence type="ECO:0000313" key="7">
    <source>
        <dbReference type="EMBL" id="CAL1329186.1"/>
    </source>
</evidence>
<dbReference type="InterPro" id="IPR029045">
    <property type="entry name" value="ClpP/crotonase-like_dom_sf"/>
</dbReference>
<dbReference type="InterPro" id="IPR036034">
    <property type="entry name" value="PDZ_sf"/>
</dbReference>
<feature type="domain" description="PDZ" evidence="6">
    <location>
        <begin position="228"/>
        <end position="310"/>
    </location>
</feature>
<dbReference type="SUPFAM" id="SSF50156">
    <property type="entry name" value="PDZ domain-like"/>
    <property type="match status" value="1"/>
</dbReference>
<dbReference type="RefSeq" id="WP_341765230.1">
    <property type="nucleotide sequence ID" value="NZ_OZ034688.1"/>
</dbReference>
<dbReference type="InterPro" id="IPR004447">
    <property type="entry name" value="Peptidase_S41A"/>
</dbReference>
<sequence length="668" mass="78933">MNIFFIIFILFIFNISDSFACKTRTISHINIKELPVLKQEKHHATVSKRIVSKLITLHYCQFDFNEDFLKKIFNRYLNTLDFRHNILLESDVNKYLRYKINIIELLKKGDLNKLYNLFNLIQKKRFERFKYSIERLKKTINLNSYDYFEVDRSNSSWPKNIVELNRLWDKEIIFDWLNLKLLGKNDQEIIEKLTKRYYFILKYLTHLKSEDVFQLIINSFTYELDPHTVYLSPYDTKKFNSEITLYLDGIGVILQQNYENIIINSLIINSPAEKNKKLNIGDKIIGVGQNKKSIIDIFGWHIEDVIDLIKGPKGSKVYLKVLSNYKKSKSRIVKIIRDRIYLKNNNVKLVLKQYDKNKIAILNIPSFYIGLTNDVNNKLQKIINNNCSIVIIDLRGNGGGILNEAILLSGLFIKNGPIVQIRDSNNNIYQKIDSDIKNFYKGLLVVLVDCFSASASEIFTAAMQDYKRALIIGEPTFGKGTVQQHKTLNRIYDNLLNPEWPILGSIQYTFQKFYRVDGNSIQNIGVIPDIILSTKNIYEIGERFEKNSLKHDKISSVNYDKYNFIPKDLSFIKNRSLDRIKKKYCDIYYNYEILKCFKKNEKLISLNYIFRKKEETKMKINCINKYYLCCKSLLHFNYRQKTFDQFDFYLDESIRIAIDFKNLVSNFR</sequence>
<evidence type="ECO:0000256" key="5">
    <source>
        <dbReference type="RuleBase" id="RU004404"/>
    </source>
</evidence>
<dbReference type="GO" id="GO:0006508">
    <property type="term" value="P:proteolysis"/>
    <property type="evidence" value="ECO:0007669"/>
    <property type="project" value="UniProtKB-KW"/>
</dbReference>
<dbReference type="Gene3D" id="3.90.226.10">
    <property type="entry name" value="2-enoyl-CoA Hydratase, Chain A, domain 1"/>
    <property type="match status" value="1"/>
</dbReference>
<evidence type="ECO:0000256" key="3">
    <source>
        <dbReference type="ARBA" id="ARBA00022801"/>
    </source>
</evidence>
<dbReference type="Pfam" id="PF00595">
    <property type="entry name" value="PDZ"/>
    <property type="match status" value="1"/>
</dbReference>
<dbReference type="Proteomes" id="UP001497533">
    <property type="component" value="Chromosome"/>
</dbReference>
<proteinExistence type="inferred from homology"/>
<dbReference type="CDD" id="cd07560">
    <property type="entry name" value="Peptidase_S41_CPP"/>
    <property type="match status" value="1"/>
</dbReference>
<comment type="similarity">
    <text evidence="1 5">Belongs to the peptidase S41A family.</text>
</comment>
<dbReference type="PANTHER" id="PTHR32060:SF22">
    <property type="entry name" value="CARBOXYL-TERMINAL-PROCESSING PEPTIDASE 3, CHLOROPLASTIC"/>
    <property type="match status" value="1"/>
</dbReference>
<gene>
    <name evidence="7" type="primary">prc</name>
    <name evidence="7" type="ORF">PRHACTZTBTEA_261</name>
</gene>
<keyword evidence="8" id="KW-1185">Reference proteome</keyword>
<keyword evidence="4 5" id="KW-0720">Serine protease</keyword>
<dbReference type="EMBL" id="OZ034688">
    <property type="protein sequence ID" value="CAL1329186.1"/>
    <property type="molecule type" value="Genomic_DNA"/>
</dbReference>
<keyword evidence="2 5" id="KW-0645">Protease</keyword>
<keyword evidence="3 5" id="KW-0378">Hydrolase</keyword>
<protein>
    <submittedName>
        <fullName evidence="7">Tail-specific protease</fullName>
        <ecNumber evidence="7">3.4.21.102</ecNumber>
    </submittedName>
</protein>
<evidence type="ECO:0000256" key="4">
    <source>
        <dbReference type="ARBA" id="ARBA00022825"/>
    </source>
</evidence>
<organism evidence="7 8">
    <name type="scientific">Candidatus Providencia siddallii</name>
    <dbReference type="NCBI Taxonomy" id="1715285"/>
    <lineage>
        <taxon>Bacteria</taxon>
        <taxon>Pseudomonadati</taxon>
        <taxon>Pseudomonadota</taxon>
        <taxon>Gammaproteobacteria</taxon>
        <taxon>Enterobacterales</taxon>
        <taxon>Morganellaceae</taxon>
        <taxon>Providencia</taxon>
    </lineage>
</organism>
<reference evidence="7" key="1">
    <citation type="submission" date="2024-04" db="EMBL/GenBank/DDBJ databases">
        <authorList>
            <person name="Manzano-Marin A."/>
            <person name="Manzano-Marin A."/>
            <person name="Alejandro Manzano Marin A."/>
        </authorList>
    </citation>
    <scope>NUCLEOTIDE SEQUENCE [LARGE SCALE GENOMIC DNA]</scope>
    <source>
        <strain evidence="7">TABTEA</strain>
    </source>
</reference>
<dbReference type="PROSITE" id="PS50106">
    <property type="entry name" value="PDZ"/>
    <property type="match status" value="1"/>
</dbReference>
<dbReference type="GO" id="GO:0004252">
    <property type="term" value="F:serine-type endopeptidase activity"/>
    <property type="evidence" value="ECO:0007669"/>
    <property type="project" value="UniProtKB-EC"/>
</dbReference>
<dbReference type="InterPro" id="IPR020992">
    <property type="entry name" value="Tail_Prtase_C"/>
</dbReference>